<feature type="compositionally biased region" description="Acidic residues" evidence="10">
    <location>
        <begin position="753"/>
        <end position="793"/>
    </location>
</feature>
<dbReference type="GO" id="GO:0006260">
    <property type="term" value="P:DNA replication"/>
    <property type="evidence" value="ECO:0007669"/>
    <property type="project" value="UniProtKB-KW"/>
</dbReference>
<dbReference type="InterPro" id="IPR035417">
    <property type="entry name" value="SSRP1/POB3_N"/>
</dbReference>
<dbReference type="Gene3D" id="2.30.29.220">
    <property type="entry name" value="Structure-specific recognition protein (SSRP1)"/>
    <property type="match status" value="1"/>
</dbReference>
<dbReference type="Gene3D" id="2.30.29.30">
    <property type="entry name" value="Pleckstrin-homology domain (PH domain)/Phosphotyrosine-binding domain (PTB)"/>
    <property type="match status" value="2"/>
</dbReference>
<name>A0A7J6MZM7_PERCH</name>
<dbReference type="Pfam" id="PF17292">
    <property type="entry name" value="POB3_N"/>
    <property type="match status" value="1"/>
</dbReference>
<evidence type="ECO:0000256" key="8">
    <source>
        <dbReference type="ARBA" id="ARBA00023204"/>
    </source>
</evidence>
<feature type="domain" description="BRCT" evidence="11">
    <location>
        <begin position="1220"/>
        <end position="1298"/>
    </location>
</feature>
<dbReference type="GO" id="GO:0006281">
    <property type="term" value="P:DNA repair"/>
    <property type="evidence" value="ECO:0007669"/>
    <property type="project" value="UniProtKB-KW"/>
</dbReference>
<dbReference type="InterPro" id="IPR024954">
    <property type="entry name" value="SSRP1_DD"/>
</dbReference>
<comment type="subcellular location">
    <subcellularLocation>
        <location evidence="1">Chromosome</location>
    </subcellularLocation>
</comment>
<feature type="compositionally biased region" description="Low complexity" evidence="10">
    <location>
        <begin position="1136"/>
        <end position="1149"/>
    </location>
</feature>
<feature type="region of interest" description="Disordered" evidence="10">
    <location>
        <begin position="881"/>
        <end position="944"/>
    </location>
</feature>
<evidence type="ECO:0000256" key="10">
    <source>
        <dbReference type="SAM" id="MobiDB-lite"/>
    </source>
</evidence>
<dbReference type="Pfam" id="PF21103">
    <property type="entry name" value="PH1_SSRP1-like"/>
    <property type="match status" value="1"/>
</dbReference>
<feature type="region of interest" description="Disordered" evidence="10">
    <location>
        <begin position="202"/>
        <end position="226"/>
    </location>
</feature>
<dbReference type="CDD" id="cd17744">
    <property type="entry name" value="BRCT_MDC1_rpt1"/>
    <property type="match status" value="1"/>
</dbReference>
<sequence>MDSQVDDDGGPVEPQGSAEVIDKVVRGLGADLNAETYLVKLPPWLAERVRCSAPGTEIGRSDPINVTGKEKCRFAATGCALQGKPSDFEIRTTGSTPDGLYLFGFGSDGMEQNDIEVIEGEDEPDVKRGSEVIVRKVTGNRHMMPMRMDAKYKALLKERLAASNNVDLKHRTEVDTRSADELLASQQVKMFQYAAYRGDIEGHSSDDGYSGEEGPSAKRMRSEGPGARRTLGFDASTLPLPDVLMRLLVVEDVGWTLQQMAKRLRDEGLTVNLTQLRRNLSDLCDYQRRPGDNQAKYYLKAEYKRGGTVRKAGRSAHGLFKANHEMLGWRNRQTGQTTQLNKEDIASVSWYKVSKECMLKILMKNGDIYKYDGFQDSNYETVKAFFKKHYGLELAKEKMSTKGWCWGETSWSGTELELKNSDQMAFEIQATDIAQVVPTGKNEVALEFHVDDTKDPDDESLVELRFFIPNEEYATKLKEELIQKSGAASGGGTTICQFLNIPIVLPRGHYDLDMFRSSFKLRGKSFDYTIKYMNVSRMFMLPKPDGVHVSFVLGLDQPVRQGNTAYSFLVMQYDKEREVEDLSINLDDEELAKCKLQKVVSGEKLYAVMGQLFKHVTGKNVVTPCQDFKASNSYNCVRCSHKANDGFLYPLKKSFLFVNKPVMWIRYDDVLAVEFSRADSGFTQTRYFDLKVYKKGEGQPHDFQQMDRSEYNALIDFIQKAGIRIRNLEGSGLGLGGKRAREDGASPDGSPDLGDDLPSEDESDDEDYEDDAGGDDESSGGSDEDEEDDEDADASISDKVLLREVSVRSGSGEETVFHREEVLRLGDHLVLSADHGVEWEIALESLKGLRRRSSDGSFNFVGGTQAYCPAKKGLRREVDTDFDTRSQASFPDSDRTLSPSENDRRKANSLSQNNSSLPPGLDDTLKSPSITHHHEESPSPVEPLLLTSGVVSSGAIFGGRDSLASSLASFGGGVMTAVREATPGGGMLRSSLGTVPYCPGTTYKDAIYHYSDDDDQDSNTRPYRDSVGATGMCTDSAPPTPVQDSCIEEDDPLEDSSSITPKGSTGLGAMVAETRRVVPQPPPAAAAPDDDIGLVCSVVDERVDPNDFPVNTDDELFHTGMTISTDTEEEEKGEEPPTSTKSAKTATAPRPKPKAKSKARAKGKARRKRSPQSTASKRSRRVKVEDTSDDDDGATSAAAYSGRSPVRKRRRQSTGSRDKGTVKEEPKIAICFSSECRPSTADTRRLSACGAKAVSSMNGEVVMFVADRIKRSAKLMSAICRGIPVVSSKYVLQCFDKGEIAQPYDDTDWLKDAAGESHWGFTLSRSIRLARNNGPVLKGYQIHCATKSTATKDFKETVAAAGATYLPSLPARIPDERKDWLLVIVENEETRGDLRLVRKLKLPCVYVKELVMAAATTQELQLAKYAVEI</sequence>
<dbReference type="InterPro" id="IPR011993">
    <property type="entry name" value="PH-like_dom_sf"/>
</dbReference>
<evidence type="ECO:0000259" key="12">
    <source>
        <dbReference type="SMART" id="SM01287"/>
    </source>
</evidence>
<evidence type="ECO:0000256" key="2">
    <source>
        <dbReference type="ARBA" id="ARBA00010060"/>
    </source>
</evidence>
<keyword evidence="7" id="KW-0804">Transcription</keyword>
<evidence type="ECO:0000256" key="3">
    <source>
        <dbReference type="ARBA" id="ARBA00022454"/>
    </source>
</evidence>
<evidence type="ECO:0000256" key="1">
    <source>
        <dbReference type="ARBA" id="ARBA00004286"/>
    </source>
</evidence>
<dbReference type="PANTHER" id="PTHR45849">
    <property type="entry name" value="FACT COMPLEX SUBUNIT SSRP1"/>
    <property type="match status" value="1"/>
</dbReference>
<keyword evidence="5" id="KW-0227">DNA damage</keyword>
<comment type="similarity">
    <text evidence="2">Belongs to the SSRP1 family.</text>
</comment>
<feature type="compositionally biased region" description="Polar residues" evidence="10">
    <location>
        <begin position="885"/>
        <end position="900"/>
    </location>
</feature>
<dbReference type="InterPro" id="IPR000969">
    <property type="entry name" value="SSRP1/POB3"/>
</dbReference>
<keyword evidence="14" id="KW-1185">Reference proteome</keyword>
<feature type="compositionally biased region" description="Low complexity" evidence="10">
    <location>
        <begin position="908"/>
        <end position="917"/>
    </location>
</feature>
<dbReference type="CDD" id="cd13230">
    <property type="entry name" value="PH1_SSRP1-like"/>
    <property type="match status" value="1"/>
</dbReference>
<dbReference type="FunFam" id="2.30.29.150:FF:000001">
    <property type="entry name" value="Fact complex subunit ssrp1"/>
    <property type="match status" value="1"/>
</dbReference>
<organism evidence="13 14">
    <name type="scientific">Perkinsus chesapeaki</name>
    <name type="common">Clam parasite</name>
    <name type="synonym">Perkinsus andrewsi</name>
    <dbReference type="NCBI Taxonomy" id="330153"/>
    <lineage>
        <taxon>Eukaryota</taxon>
        <taxon>Sar</taxon>
        <taxon>Alveolata</taxon>
        <taxon>Perkinsozoa</taxon>
        <taxon>Perkinsea</taxon>
        <taxon>Perkinsida</taxon>
        <taxon>Perkinsidae</taxon>
        <taxon>Perkinsus</taxon>
    </lineage>
</organism>
<keyword evidence="9" id="KW-0539">Nucleus</keyword>
<dbReference type="PRINTS" id="PR00887">
    <property type="entry name" value="SSRCOGNITION"/>
</dbReference>
<feature type="region of interest" description="Disordered" evidence="10">
    <location>
        <begin position="1027"/>
        <end position="1066"/>
    </location>
</feature>
<protein>
    <submittedName>
        <fullName evidence="13">FACT complex subunit</fullName>
    </submittedName>
</protein>
<keyword evidence="3" id="KW-0158">Chromosome</keyword>
<gene>
    <name evidence="13" type="primary">POB3</name>
    <name evidence="13" type="ORF">FOL47_003514</name>
</gene>
<proteinExistence type="inferred from homology"/>
<dbReference type="SUPFAM" id="SSF52113">
    <property type="entry name" value="BRCT domain"/>
    <property type="match status" value="1"/>
</dbReference>
<dbReference type="InterPro" id="IPR050454">
    <property type="entry name" value="RTT106/SSRP1_HistChap/FACT"/>
</dbReference>
<feature type="domain" description="BRCT" evidence="11">
    <location>
        <begin position="1334"/>
        <end position="1417"/>
    </location>
</feature>
<dbReference type="EMBL" id="JAAPAO010000021">
    <property type="protein sequence ID" value="KAF4677063.1"/>
    <property type="molecule type" value="Genomic_DNA"/>
</dbReference>
<evidence type="ECO:0000313" key="14">
    <source>
        <dbReference type="Proteomes" id="UP000591131"/>
    </source>
</evidence>
<dbReference type="InterPro" id="IPR038167">
    <property type="entry name" value="SSRP1_sf"/>
</dbReference>
<dbReference type="CDD" id="cd13231">
    <property type="entry name" value="PH2_SSRP1-like"/>
    <property type="match status" value="1"/>
</dbReference>
<keyword evidence="8" id="KW-0234">DNA repair</keyword>
<evidence type="ECO:0000256" key="5">
    <source>
        <dbReference type="ARBA" id="ARBA00022763"/>
    </source>
</evidence>
<feature type="region of interest" description="Disordered" evidence="10">
    <location>
        <begin position="1124"/>
        <end position="1222"/>
    </location>
</feature>
<comment type="caution">
    <text evidence="13">The sequence shown here is derived from an EMBL/GenBank/DDBJ whole genome shotgun (WGS) entry which is preliminary data.</text>
</comment>
<dbReference type="InterPro" id="IPR013719">
    <property type="entry name" value="RTT106/SPT16-like_middle_dom"/>
</dbReference>
<dbReference type="SUPFAM" id="SSF50729">
    <property type="entry name" value="PH domain-like"/>
    <property type="match status" value="1"/>
</dbReference>
<dbReference type="OrthoDB" id="435645at2759"/>
<dbReference type="Pfam" id="PF08512">
    <property type="entry name" value="Rttp106-like_middle"/>
    <property type="match status" value="1"/>
</dbReference>
<dbReference type="GO" id="GO:0035101">
    <property type="term" value="C:FACT complex"/>
    <property type="evidence" value="ECO:0007669"/>
    <property type="project" value="TreeGrafter"/>
</dbReference>
<evidence type="ECO:0000313" key="13">
    <source>
        <dbReference type="EMBL" id="KAF4677063.1"/>
    </source>
</evidence>
<keyword evidence="4" id="KW-0235">DNA replication</keyword>
<evidence type="ECO:0000259" key="11">
    <source>
        <dbReference type="SMART" id="SM00292"/>
    </source>
</evidence>
<dbReference type="Gene3D" id="3.40.50.10190">
    <property type="entry name" value="BRCT domain"/>
    <property type="match status" value="1"/>
</dbReference>
<dbReference type="SMART" id="SM00292">
    <property type="entry name" value="BRCT"/>
    <property type="match status" value="2"/>
</dbReference>
<dbReference type="GO" id="GO:0031491">
    <property type="term" value="F:nucleosome binding"/>
    <property type="evidence" value="ECO:0007669"/>
    <property type="project" value="TreeGrafter"/>
</dbReference>
<dbReference type="Pfam" id="PF03531">
    <property type="entry name" value="SSrecog"/>
    <property type="match status" value="1"/>
</dbReference>
<dbReference type="InterPro" id="IPR036420">
    <property type="entry name" value="BRCT_dom_sf"/>
</dbReference>
<feature type="domain" description="Histone chaperone RTT106/FACT complex subunit SPT16-like middle" evidence="12">
    <location>
        <begin position="634"/>
        <end position="728"/>
    </location>
</feature>
<dbReference type="InterPro" id="IPR001357">
    <property type="entry name" value="BRCT_dom"/>
</dbReference>
<evidence type="ECO:0000256" key="7">
    <source>
        <dbReference type="ARBA" id="ARBA00023163"/>
    </source>
</evidence>
<dbReference type="InterPro" id="IPR048993">
    <property type="entry name" value="SSRP1-like_PH1"/>
</dbReference>
<accession>A0A7J6MZM7</accession>
<dbReference type="GO" id="GO:0042393">
    <property type="term" value="F:histone binding"/>
    <property type="evidence" value="ECO:0007669"/>
    <property type="project" value="TreeGrafter"/>
</dbReference>
<evidence type="ECO:0000256" key="4">
    <source>
        <dbReference type="ARBA" id="ARBA00022705"/>
    </source>
</evidence>
<reference evidence="13 14" key="1">
    <citation type="submission" date="2020-04" db="EMBL/GenBank/DDBJ databases">
        <title>Perkinsus chesapeaki whole genome sequence.</title>
        <authorList>
            <person name="Bogema D.R."/>
        </authorList>
    </citation>
    <scope>NUCLEOTIDE SEQUENCE [LARGE SCALE GENOMIC DNA]</scope>
    <source>
        <strain evidence="13">ATCC PRA-425</strain>
    </source>
</reference>
<evidence type="ECO:0000256" key="6">
    <source>
        <dbReference type="ARBA" id="ARBA00023015"/>
    </source>
</evidence>
<dbReference type="Gene3D" id="2.30.29.150">
    <property type="match status" value="1"/>
</dbReference>
<dbReference type="PANTHER" id="PTHR45849:SF1">
    <property type="entry name" value="FACT COMPLEX SUBUNIT SSRP1"/>
    <property type="match status" value="1"/>
</dbReference>
<feature type="region of interest" description="Disordered" evidence="10">
    <location>
        <begin position="734"/>
        <end position="798"/>
    </location>
</feature>
<feature type="compositionally biased region" description="Basic residues" evidence="10">
    <location>
        <begin position="1151"/>
        <end position="1170"/>
    </location>
</feature>
<keyword evidence="6" id="KW-0805">Transcription regulation</keyword>
<dbReference type="Proteomes" id="UP000591131">
    <property type="component" value="Unassembled WGS sequence"/>
</dbReference>
<dbReference type="SMART" id="SM01287">
    <property type="entry name" value="Rtt106"/>
    <property type="match status" value="1"/>
</dbReference>
<evidence type="ECO:0000256" key="9">
    <source>
        <dbReference type="ARBA" id="ARBA00023242"/>
    </source>
</evidence>
<dbReference type="GO" id="GO:0003677">
    <property type="term" value="F:DNA binding"/>
    <property type="evidence" value="ECO:0007669"/>
    <property type="project" value="InterPro"/>
</dbReference>